<accession>A0ABT6Y3Q3</accession>
<sequence>MTQALHDYFRHFIATVWLLNGLYCKILGQVPRHEQIVETILGATYSHELTILIGVLEICLGIIIYLNIQAKFIAIFQIVIVMTMNLLEFALAQEWLLWGAWNLLFASIFCLLIYLHTFVFKPIGKQI</sequence>
<dbReference type="Proteomes" id="UP001236507">
    <property type="component" value="Unassembled WGS sequence"/>
</dbReference>
<comment type="caution">
    <text evidence="2">The sequence shown here is derived from an EMBL/GenBank/DDBJ whole genome shotgun (WGS) entry which is preliminary data.</text>
</comment>
<gene>
    <name evidence="2" type="ORF">QM524_03120</name>
</gene>
<organism evidence="2 3">
    <name type="scientific">Flectobacillus roseus</name>
    <dbReference type="NCBI Taxonomy" id="502259"/>
    <lineage>
        <taxon>Bacteria</taxon>
        <taxon>Pseudomonadati</taxon>
        <taxon>Bacteroidota</taxon>
        <taxon>Cytophagia</taxon>
        <taxon>Cytophagales</taxon>
        <taxon>Flectobacillaceae</taxon>
        <taxon>Flectobacillus</taxon>
    </lineage>
</organism>
<feature type="transmembrane region" description="Helical" evidence="1">
    <location>
        <begin position="49"/>
        <end position="66"/>
    </location>
</feature>
<dbReference type="EMBL" id="JASHIF010000002">
    <property type="protein sequence ID" value="MDI9858194.1"/>
    <property type="molecule type" value="Genomic_DNA"/>
</dbReference>
<proteinExistence type="predicted"/>
<keyword evidence="1" id="KW-0472">Membrane</keyword>
<feature type="transmembrane region" description="Helical" evidence="1">
    <location>
        <begin position="98"/>
        <end position="120"/>
    </location>
</feature>
<evidence type="ECO:0000256" key="1">
    <source>
        <dbReference type="SAM" id="Phobius"/>
    </source>
</evidence>
<protein>
    <submittedName>
        <fullName evidence="2">DoxX-like family protein</fullName>
    </submittedName>
</protein>
<feature type="transmembrane region" description="Helical" evidence="1">
    <location>
        <begin position="73"/>
        <end position="92"/>
    </location>
</feature>
<reference evidence="2 3" key="1">
    <citation type="submission" date="2023-05" db="EMBL/GenBank/DDBJ databases">
        <title>Novel species of genus Flectobacillus isolated from stream in China.</title>
        <authorList>
            <person name="Lu H."/>
        </authorList>
    </citation>
    <scope>NUCLEOTIDE SEQUENCE [LARGE SCALE GENOMIC DNA]</scope>
    <source>
        <strain evidence="2 3">KCTC 42575</strain>
    </source>
</reference>
<keyword evidence="1" id="KW-0812">Transmembrane</keyword>
<keyword evidence="3" id="KW-1185">Reference proteome</keyword>
<dbReference type="InterPro" id="IPR025695">
    <property type="entry name" value="DoxX-like"/>
</dbReference>
<keyword evidence="1" id="KW-1133">Transmembrane helix</keyword>
<dbReference type="Pfam" id="PF13781">
    <property type="entry name" value="DoxX_3"/>
    <property type="match status" value="1"/>
</dbReference>
<name>A0ABT6Y3Q3_9BACT</name>
<dbReference type="RefSeq" id="WP_166576654.1">
    <property type="nucleotide sequence ID" value="NZ_JASHIF010000002.1"/>
</dbReference>
<evidence type="ECO:0000313" key="2">
    <source>
        <dbReference type="EMBL" id="MDI9858194.1"/>
    </source>
</evidence>
<evidence type="ECO:0000313" key="3">
    <source>
        <dbReference type="Proteomes" id="UP001236507"/>
    </source>
</evidence>